<dbReference type="RefSeq" id="WP_169659854.1">
    <property type="nucleotide sequence ID" value="NZ_JABANE010000107.1"/>
</dbReference>
<keyword evidence="3" id="KW-1185">Reference proteome</keyword>
<dbReference type="SUPFAM" id="SSF74853">
    <property type="entry name" value="Lamin A/C globular tail domain"/>
    <property type="match status" value="1"/>
</dbReference>
<evidence type="ECO:0000259" key="1">
    <source>
        <dbReference type="PROSITE" id="PS51841"/>
    </source>
</evidence>
<dbReference type="InterPro" id="IPR032675">
    <property type="entry name" value="LRR_dom_sf"/>
</dbReference>
<name>A0A7X9RZP2_9BACT</name>
<dbReference type="EMBL" id="JABANE010000107">
    <property type="protein sequence ID" value="NME71645.1"/>
    <property type="molecule type" value="Genomic_DNA"/>
</dbReference>
<proteinExistence type="predicted"/>
<comment type="caution">
    <text evidence="2">The sequence shown here is derived from an EMBL/GenBank/DDBJ whole genome shotgun (WGS) entry which is preliminary data.</text>
</comment>
<reference evidence="2 3" key="1">
    <citation type="submission" date="2020-04" db="EMBL/GenBank/DDBJ databases">
        <title>Flammeovirga sp. SR4, a novel species isolated from seawater.</title>
        <authorList>
            <person name="Wang X."/>
        </authorList>
    </citation>
    <scope>NUCLEOTIDE SEQUENCE [LARGE SCALE GENOMIC DNA]</scope>
    <source>
        <strain evidence="2 3">ATCC 23126</strain>
    </source>
</reference>
<dbReference type="InterPro" id="IPR036415">
    <property type="entry name" value="Lamin_tail_dom_sf"/>
</dbReference>
<sequence>MKHKLITFLFIFFALFGCKSQVGEDTSSGGGQKIYLFDNPTLGFDLYALNYGHREINGTDTSYYIIPNEVARVRDLDIAKNSSGANVDILSPDKLTDFEELIYFTGLETFRATSNEFTSLNFSQCRNMKGIYINNNWLDTLDLDSLTLLEEVEFSASSRAPGFVSFINLTNNINLVVFELESHDLTSLDVSKNVNLKEIDVSENTGTPITIDSVIYDQLTVRNGVVRQQPNVELPDGAIAIVDINFGKALDSLGYAGGPISTGQYYLFPDSVKDVTSLDVSDKGIAKASELTYFTGLIRLNISANEVDTLALENNTNLLSLDADHSGSGLGNLVSLTLPNSIDSISIYRFAGETIDLSGKSNLVHFIAEQSTITTIDLSDCINLEVLRIRQYNSGQWDSGLGLTSIDLSQNSKLKDIYLFRNQLPNSASITWWSADDDTETLESVDLGSNPFGDEATFEVPAHIFNAASKSSNITLEGGPSDNSNLIISEYACSSTKETGTDFRNTYIEIYNPSSTETATLSNYTLEYSSNGGDWGSTHTFTTTSLGPGEVLVIGRDGVNPDRITVDETWDQLTANGDDGIRLLKNNVVTDVIGTSYAADPPVGSDPGNGWEVAGIAEATRDLVLWRKITVTDPNTDWDSSRGTNNSDSEWIVSNVKEDYANAGSPTDDSVPSIE</sequence>
<organism evidence="2 3">
    <name type="scientific">Flammeovirga aprica JL-4</name>
    <dbReference type="NCBI Taxonomy" id="694437"/>
    <lineage>
        <taxon>Bacteria</taxon>
        <taxon>Pseudomonadati</taxon>
        <taxon>Bacteroidota</taxon>
        <taxon>Cytophagia</taxon>
        <taxon>Cytophagales</taxon>
        <taxon>Flammeovirgaceae</taxon>
        <taxon>Flammeovirga</taxon>
    </lineage>
</organism>
<accession>A0A7X9RZP2</accession>
<dbReference type="SUPFAM" id="SSF52047">
    <property type="entry name" value="RNI-like"/>
    <property type="match status" value="2"/>
</dbReference>
<dbReference type="Gene3D" id="3.80.10.10">
    <property type="entry name" value="Ribonuclease Inhibitor"/>
    <property type="match status" value="2"/>
</dbReference>
<evidence type="ECO:0000313" key="2">
    <source>
        <dbReference type="EMBL" id="NME71645.1"/>
    </source>
</evidence>
<dbReference type="PROSITE" id="PS51841">
    <property type="entry name" value="LTD"/>
    <property type="match status" value="1"/>
</dbReference>
<dbReference type="PROSITE" id="PS51257">
    <property type="entry name" value="PROKAR_LIPOPROTEIN"/>
    <property type="match status" value="1"/>
</dbReference>
<dbReference type="AlphaFoldDB" id="A0A7X9RZP2"/>
<gene>
    <name evidence="2" type="ORF">HHU12_27015</name>
</gene>
<dbReference type="InterPro" id="IPR001322">
    <property type="entry name" value="Lamin_tail_dom"/>
</dbReference>
<feature type="domain" description="LTD" evidence="1">
    <location>
        <begin position="470"/>
        <end position="599"/>
    </location>
</feature>
<dbReference type="Proteomes" id="UP000576082">
    <property type="component" value="Unassembled WGS sequence"/>
</dbReference>
<dbReference type="Pfam" id="PF00932">
    <property type="entry name" value="LTD"/>
    <property type="match status" value="1"/>
</dbReference>
<protein>
    <submittedName>
        <fullName evidence="2">Lamin tail domain-containing protein</fullName>
    </submittedName>
</protein>
<evidence type="ECO:0000313" key="3">
    <source>
        <dbReference type="Proteomes" id="UP000576082"/>
    </source>
</evidence>